<feature type="signal peptide" evidence="1">
    <location>
        <begin position="1"/>
        <end position="20"/>
    </location>
</feature>
<keyword evidence="1" id="KW-0732">Signal</keyword>
<reference evidence="2" key="2">
    <citation type="submission" date="2021-04" db="EMBL/GenBank/DDBJ databases">
        <authorList>
            <person name="Gilroy R."/>
        </authorList>
    </citation>
    <scope>NUCLEOTIDE SEQUENCE</scope>
    <source>
        <strain evidence="2">1193</strain>
    </source>
</reference>
<feature type="chain" id="PRO_5039480826" evidence="1">
    <location>
        <begin position="21"/>
        <end position="136"/>
    </location>
</feature>
<gene>
    <name evidence="2" type="ORF">H9854_02280</name>
</gene>
<dbReference type="EMBL" id="DXFC01000066">
    <property type="protein sequence ID" value="HIX61048.1"/>
    <property type="molecule type" value="Genomic_DNA"/>
</dbReference>
<proteinExistence type="predicted"/>
<name>A0A9D1WLD4_9GAMM</name>
<dbReference type="AlphaFoldDB" id="A0A9D1WLD4"/>
<dbReference type="Pfam" id="PF20531">
    <property type="entry name" value="DUF6746"/>
    <property type="match status" value="1"/>
</dbReference>
<evidence type="ECO:0000256" key="1">
    <source>
        <dbReference type="SAM" id="SignalP"/>
    </source>
</evidence>
<organism evidence="2 3">
    <name type="scientific">Candidatus Halomonas stercoripullorum</name>
    <dbReference type="NCBI Taxonomy" id="2838617"/>
    <lineage>
        <taxon>Bacteria</taxon>
        <taxon>Pseudomonadati</taxon>
        <taxon>Pseudomonadota</taxon>
        <taxon>Gammaproteobacteria</taxon>
        <taxon>Oceanospirillales</taxon>
        <taxon>Halomonadaceae</taxon>
        <taxon>Halomonas</taxon>
    </lineage>
</organism>
<evidence type="ECO:0000313" key="2">
    <source>
        <dbReference type="EMBL" id="HIX61048.1"/>
    </source>
</evidence>
<reference evidence="2" key="1">
    <citation type="journal article" date="2021" name="PeerJ">
        <title>Extensive microbial diversity within the chicken gut microbiome revealed by metagenomics and culture.</title>
        <authorList>
            <person name="Gilroy R."/>
            <person name="Ravi A."/>
            <person name="Getino M."/>
            <person name="Pursley I."/>
            <person name="Horton D.L."/>
            <person name="Alikhan N.F."/>
            <person name="Baker D."/>
            <person name="Gharbi K."/>
            <person name="Hall N."/>
            <person name="Watson M."/>
            <person name="Adriaenssens E.M."/>
            <person name="Foster-Nyarko E."/>
            <person name="Jarju S."/>
            <person name="Secka A."/>
            <person name="Antonio M."/>
            <person name="Oren A."/>
            <person name="Chaudhuri R.R."/>
            <person name="La Ragione R."/>
            <person name="Hildebrand F."/>
            <person name="Pallen M.J."/>
        </authorList>
    </citation>
    <scope>NUCLEOTIDE SEQUENCE</scope>
    <source>
        <strain evidence="2">1193</strain>
    </source>
</reference>
<comment type="caution">
    <text evidence="2">The sequence shown here is derived from an EMBL/GenBank/DDBJ whole genome shotgun (WGS) entry which is preliminary data.</text>
</comment>
<evidence type="ECO:0000313" key="3">
    <source>
        <dbReference type="Proteomes" id="UP000824248"/>
    </source>
</evidence>
<accession>A0A9D1WLD4</accession>
<sequence length="136" mass="15212">MRHLLALLMAILLSFSIAHATDAELGIDETELDPELIEQLEATEGQPIETLKQAVDALALNNDLLEVLLDKPELTDSDLAIIQRLTETIESALHKVDEEIDIMIEQVLEVRAGADGQEQERIRDSGQDYLQRIKTL</sequence>
<protein>
    <submittedName>
        <fullName evidence="2">Uncharacterized protein</fullName>
    </submittedName>
</protein>
<dbReference type="InterPro" id="IPR046634">
    <property type="entry name" value="DUF6746"/>
</dbReference>
<dbReference type="Proteomes" id="UP000824248">
    <property type="component" value="Unassembled WGS sequence"/>
</dbReference>